<evidence type="ECO:0000256" key="1">
    <source>
        <dbReference type="SAM" id="Phobius"/>
    </source>
</evidence>
<comment type="caution">
    <text evidence="2">The sequence shown here is derived from an EMBL/GenBank/DDBJ whole genome shotgun (WGS) entry which is preliminary data.</text>
</comment>
<gene>
    <name evidence="2" type="ORF">PNV36_02055</name>
</gene>
<feature type="transmembrane region" description="Helical" evidence="1">
    <location>
        <begin position="21"/>
        <end position="41"/>
    </location>
</feature>
<evidence type="ECO:0000313" key="2">
    <source>
        <dbReference type="EMBL" id="MDB8619187.1"/>
    </source>
</evidence>
<protein>
    <submittedName>
        <fullName evidence="2">Uncharacterized protein</fullName>
    </submittedName>
</protein>
<reference evidence="2" key="1">
    <citation type="submission" date="2023-01" db="EMBL/GenBank/DDBJ databases">
        <title>Human gut microbiome strain richness.</title>
        <authorList>
            <person name="Chen-Liaw A."/>
        </authorList>
    </citation>
    <scope>NUCLEOTIDE SEQUENCE</scope>
    <source>
        <strain evidence="2">1001262st2_G8_1001262B_160229</strain>
    </source>
</reference>
<dbReference type="AlphaFoldDB" id="A0AAJ1HDJ1"/>
<proteinExistence type="predicted"/>
<dbReference type="EMBL" id="JAQMJV010000001">
    <property type="protein sequence ID" value="MDB8619187.1"/>
    <property type="molecule type" value="Genomic_DNA"/>
</dbReference>
<evidence type="ECO:0000313" key="3">
    <source>
        <dbReference type="Proteomes" id="UP001212685"/>
    </source>
</evidence>
<dbReference type="Proteomes" id="UP001212685">
    <property type="component" value="Unassembled WGS sequence"/>
</dbReference>
<dbReference type="RefSeq" id="WP_272157355.1">
    <property type="nucleotide sequence ID" value="NZ_JAQMJV010000001.1"/>
</dbReference>
<name>A0AAJ1HDJ1_STRPA</name>
<organism evidence="2 3">
    <name type="scientific">Streptococcus parasanguinis</name>
    <dbReference type="NCBI Taxonomy" id="1318"/>
    <lineage>
        <taxon>Bacteria</taxon>
        <taxon>Bacillati</taxon>
        <taxon>Bacillota</taxon>
        <taxon>Bacilli</taxon>
        <taxon>Lactobacillales</taxon>
        <taxon>Streptococcaceae</taxon>
        <taxon>Streptococcus</taxon>
    </lineage>
</organism>
<accession>A0AAJ1HDJ1</accession>
<keyword evidence="1" id="KW-1133">Transmembrane helix</keyword>
<keyword evidence="1" id="KW-0812">Transmembrane</keyword>
<keyword evidence="1" id="KW-0472">Membrane</keyword>
<sequence length="229" mass="27556">MIKEVKQLIKRKRWLQFPKTIVVVLVVMLIAVFLSSCSYNQPALNLLKKKQFVMIKMGDSTDEHFEVGVDLEKKEYYYNDETAVKDDTVYGGYKADWDRKQYYKSAVNNELSSVLLSKKITTDEIKKSNYQITSSPKRFLDDKLMKEEYPPEFEAIYLKKNRQFTKVRITYNKEFLPTRIEWYYKGEEGLKWYTWRTYSYPFKNKSYFDMKLDEEIKDIKEIQEENKGD</sequence>